<accession>A0ABS4SAD5</accession>
<dbReference type="Proteomes" id="UP001519294">
    <property type="component" value="Unassembled WGS sequence"/>
</dbReference>
<keyword evidence="2" id="KW-1185">Reference proteome</keyword>
<reference evidence="1 2" key="1">
    <citation type="submission" date="2021-03" db="EMBL/GenBank/DDBJ databases">
        <title>Genomic Encyclopedia of Type Strains, Phase IV (KMG-IV): sequencing the most valuable type-strain genomes for metagenomic binning, comparative biology and taxonomic classification.</title>
        <authorList>
            <person name="Goeker M."/>
        </authorList>
    </citation>
    <scope>NUCLEOTIDE SEQUENCE [LARGE SCALE GENOMIC DNA]</scope>
    <source>
        <strain evidence="1 2">DSM 25790</strain>
    </source>
</reference>
<protein>
    <submittedName>
        <fullName evidence="1">Uncharacterized protein</fullName>
    </submittedName>
</protein>
<name>A0ABS4SAD5_9BACI</name>
<sequence>GATTLRDEILYVSQGKSVTELRIGLESTSVYRFHPSMFLHNDKFILPQVF</sequence>
<organism evidence="1 2">
    <name type="scientific">Virgibacillus alimentarius</name>
    <dbReference type="NCBI Taxonomy" id="698769"/>
    <lineage>
        <taxon>Bacteria</taxon>
        <taxon>Bacillati</taxon>
        <taxon>Bacillota</taxon>
        <taxon>Bacilli</taxon>
        <taxon>Bacillales</taxon>
        <taxon>Bacillaceae</taxon>
        <taxon>Virgibacillus</taxon>
    </lineage>
</organism>
<proteinExistence type="predicted"/>
<gene>
    <name evidence="1" type="ORF">J2Z81_002454</name>
</gene>
<evidence type="ECO:0000313" key="2">
    <source>
        <dbReference type="Proteomes" id="UP001519294"/>
    </source>
</evidence>
<dbReference type="EMBL" id="JAGIKX010000027">
    <property type="protein sequence ID" value="MBP2258471.1"/>
    <property type="molecule type" value="Genomic_DNA"/>
</dbReference>
<comment type="caution">
    <text evidence="1">The sequence shown here is derived from an EMBL/GenBank/DDBJ whole genome shotgun (WGS) entry which is preliminary data.</text>
</comment>
<feature type="non-terminal residue" evidence="1">
    <location>
        <position position="1"/>
    </location>
</feature>
<evidence type="ECO:0000313" key="1">
    <source>
        <dbReference type="EMBL" id="MBP2258471.1"/>
    </source>
</evidence>